<dbReference type="PANTHER" id="PTHR30504:SF2">
    <property type="entry name" value="GLUCANS BIOSYNTHESIS PROTEIN G"/>
    <property type="match status" value="1"/>
</dbReference>
<sequence>MPTEGISGSFESLVKLASDRSKNDADLPTGKLSGIFDGLNSDQYRAIRPESLRLQADNATVLLDALPPGTVFSNPVKLSVIDGDQTFDVRFDPAIFSFDPRYFDPEQVAQFRDESASDTLGYSGFRLRAPLNRPDELDEFIVFQGASYFRGVARGMVYGLSARGLAIDTAAPEGEEFPRFIQFWIEAPEPNSQTVVVRALLESRSCTGAFQFEISPGETTVMQTRCKLFPRRDIDQIGIAPLTSMFFFGPSRRAGVDDFRDAVHDSSGLQMVTGDGRRIWRSLANPTTLQVSAFADENPKGFGLSQRQRDFEYYQDAEARYEKRPSGWVEPIGSWGRGSVLLVEIPVKTEFNDNIVAFWRPEKPLGPSEEGHEFNYRVHWCATPPDTAPLGRAYALRSGALDKNSNNRILVIDFRKEMAWVEGITVQAWANGQPVENVRLRRLPDGKSIRASFAYDVGDASVTEFEMTLMGPEGPESETWLYRLARS</sequence>
<dbReference type="GO" id="GO:0030246">
    <property type="term" value="F:carbohydrate binding"/>
    <property type="evidence" value="ECO:0007669"/>
    <property type="project" value="InterPro"/>
</dbReference>
<reference evidence="6 7" key="1">
    <citation type="submission" date="2013-09" db="EMBL/GenBank/DDBJ databases">
        <title>Genome sequencing of Phaeobacter antarcticus sp. nov. SM1211.</title>
        <authorList>
            <person name="Zhang X.-Y."/>
            <person name="Liu C."/>
            <person name="Chen X.-L."/>
            <person name="Xie B.-B."/>
            <person name="Qin Q.-L."/>
            <person name="Rong J.-C."/>
            <person name="Zhang Y.-Z."/>
        </authorList>
    </citation>
    <scope>NUCLEOTIDE SEQUENCE [LARGE SCALE GENOMIC DNA]</scope>
    <source>
        <strain evidence="6 7">SM1211</strain>
    </source>
</reference>
<proteinExistence type="inferred from homology"/>
<dbReference type="InterPro" id="IPR014438">
    <property type="entry name" value="Glucan_biosyn_MdoG/MdoD"/>
</dbReference>
<evidence type="ECO:0000313" key="6">
    <source>
        <dbReference type="EMBL" id="PIL21324.1"/>
    </source>
</evidence>
<dbReference type="InterPro" id="IPR014756">
    <property type="entry name" value="Ig_E-set"/>
</dbReference>
<evidence type="ECO:0000313" key="7">
    <source>
        <dbReference type="Proteomes" id="UP000231259"/>
    </source>
</evidence>
<dbReference type="Gene3D" id="2.60.40.10">
    <property type="entry name" value="Immunoglobulins"/>
    <property type="match status" value="1"/>
</dbReference>
<dbReference type="GO" id="GO:0051274">
    <property type="term" value="P:beta-glucan biosynthetic process"/>
    <property type="evidence" value="ECO:0007669"/>
    <property type="project" value="TreeGrafter"/>
</dbReference>
<organism evidence="6 7">
    <name type="scientific">Puniceibacterium antarcticum</name>
    <dbReference type="NCBI Taxonomy" id="1206336"/>
    <lineage>
        <taxon>Bacteria</taxon>
        <taxon>Pseudomonadati</taxon>
        <taxon>Pseudomonadota</taxon>
        <taxon>Alphaproteobacteria</taxon>
        <taxon>Rhodobacterales</taxon>
        <taxon>Paracoccaceae</taxon>
        <taxon>Puniceibacterium</taxon>
    </lineage>
</organism>
<comment type="subcellular location">
    <subcellularLocation>
        <location evidence="1">Periplasm</location>
    </subcellularLocation>
</comment>
<evidence type="ECO:0000256" key="3">
    <source>
        <dbReference type="ARBA" id="ARBA00009284"/>
    </source>
</evidence>
<dbReference type="SUPFAM" id="SSF81296">
    <property type="entry name" value="E set domains"/>
    <property type="match status" value="1"/>
</dbReference>
<evidence type="ECO:0000259" key="5">
    <source>
        <dbReference type="Pfam" id="PF04349"/>
    </source>
</evidence>
<dbReference type="GO" id="GO:0030288">
    <property type="term" value="C:outer membrane-bounded periplasmic space"/>
    <property type="evidence" value="ECO:0007669"/>
    <property type="project" value="TreeGrafter"/>
</dbReference>
<evidence type="ECO:0000256" key="2">
    <source>
        <dbReference type="ARBA" id="ARBA00005001"/>
    </source>
</evidence>
<dbReference type="EMBL" id="AWWI01000042">
    <property type="protein sequence ID" value="PIL21324.1"/>
    <property type="molecule type" value="Genomic_DNA"/>
</dbReference>
<comment type="pathway">
    <text evidence="2">Glycan metabolism; osmoregulated periplasmic glucan (OPG) biosynthesis.</text>
</comment>
<dbReference type="Proteomes" id="UP000231259">
    <property type="component" value="Unassembled WGS sequence"/>
</dbReference>
<dbReference type="GO" id="GO:0003824">
    <property type="term" value="F:catalytic activity"/>
    <property type="evidence" value="ECO:0007669"/>
    <property type="project" value="InterPro"/>
</dbReference>
<comment type="similarity">
    <text evidence="3">Belongs to the OpgD/OpgG family.</text>
</comment>
<keyword evidence="7" id="KW-1185">Reference proteome</keyword>
<feature type="domain" description="Glucan biosynthesis periplasmic MdoG C-terminal" evidence="5">
    <location>
        <begin position="9"/>
        <end position="483"/>
    </location>
</feature>
<comment type="caution">
    <text evidence="6">The sequence shown here is derived from an EMBL/GenBank/DDBJ whole genome shotgun (WGS) entry which is preliminary data.</text>
</comment>
<evidence type="ECO:0000256" key="4">
    <source>
        <dbReference type="ARBA" id="ARBA00022764"/>
    </source>
</evidence>
<dbReference type="SUPFAM" id="SSF74650">
    <property type="entry name" value="Galactose mutarotase-like"/>
    <property type="match status" value="1"/>
</dbReference>
<dbReference type="UniPathway" id="UPA00637"/>
<dbReference type="Pfam" id="PF04349">
    <property type="entry name" value="MdoG"/>
    <property type="match status" value="1"/>
</dbReference>
<dbReference type="InterPro" id="IPR014718">
    <property type="entry name" value="GH-type_carb-bd"/>
</dbReference>
<dbReference type="InterPro" id="IPR011013">
    <property type="entry name" value="Gal_mutarotase_sf_dom"/>
</dbReference>
<dbReference type="PANTHER" id="PTHR30504">
    <property type="entry name" value="GLUCANS BIOSYNTHESIS PROTEIN"/>
    <property type="match status" value="1"/>
</dbReference>
<accession>A0A2G8RIA9</accession>
<evidence type="ECO:0000256" key="1">
    <source>
        <dbReference type="ARBA" id="ARBA00004418"/>
    </source>
</evidence>
<gene>
    <name evidence="6" type="ORF">P775_04870</name>
</gene>
<dbReference type="PIRSF" id="PIRSF006281">
    <property type="entry name" value="MdoG"/>
    <property type="match status" value="1"/>
</dbReference>
<dbReference type="InterPro" id="IPR013783">
    <property type="entry name" value="Ig-like_fold"/>
</dbReference>
<keyword evidence="4" id="KW-0574">Periplasm</keyword>
<protein>
    <recommendedName>
        <fullName evidence="5">Glucan biosynthesis periplasmic MdoG C-terminal domain-containing protein</fullName>
    </recommendedName>
</protein>
<name>A0A2G8RIA9_9RHOB</name>
<dbReference type="Gene3D" id="2.70.98.10">
    <property type="match status" value="1"/>
</dbReference>
<dbReference type="AlphaFoldDB" id="A0A2G8RIA9"/>
<dbReference type="InterPro" id="IPR007444">
    <property type="entry name" value="Glucan_biosyn_MdoG_C"/>
</dbReference>